<dbReference type="AlphaFoldDB" id="A0A9Q0MWM0"/>
<evidence type="ECO:0000256" key="1">
    <source>
        <dbReference type="SAM" id="Coils"/>
    </source>
</evidence>
<feature type="region of interest" description="Disordered" evidence="2">
    <location>
        <begin position="224"/>
        <end position="265"/>
    </location>
</feature>
<organism evidence="3 4">
    <name type="scientific">Pseudolycoriella hygida</name>
    <dbReference type="NCBI Taxonomy" id="35572"/>
    <lineage>
        <taxon>Eukaryota</taxon>
        <taxon>Metazoa</taxon>
        <taxon>Ecdysozoa</taxon>
        <taxon>Arthropoda</taxon>
        <taxon>Hexapoda</taxon>
        <taxon>Insecta</taxon>
        <taxon>Pterygota</taxon>
        <taxon>Neoptera</taxon>
        <taxon>Endopterygota</taxon>
        <taxon>Diptera</taxon>
        <taxon>Nematocera</taxon>
        <taxon>Sciaroidea</taxon>
        <taxon>Sciaridae</taxon>
        <taxon>Pseudolycoriella</taxon>
    </lineage>
</organism>
<name>A0A9Q0MWM0_9DIPT</name>
<feature type="non-terminal residue" evidence="3">
    <location>
        <position position="265"/>
    </location>
</feature>
<dbReference type="GO" id="GO:0032007">
    <property type="term" value="P:negative regulation of TOR signaling"/>
    <property type="evidence" value="ECO:0007669"/>
    <property type="project" value="TreeGrafter"/>
</dbReference>
<accession>A0A9Q0MWM0</accession>
<sequence length="265" mass="29993">ELEGARAELFDLRNELQQTQYQADLGLHYKEEFNRLQSEVVLMGEIHVKCRDKLSELNYLRARDVEQDALTTAYDNEIKEIRTALDIKSSQLDTAKARLAELELDGSRRDSKFTDQKRLLKTVKEEYHEKFQALEAKYDAQKAIILRLEEEILDLYKNQTAVNLVTLSPDSEKTDMAGSLDHTSPLSISLASSEGLSASLRSVTEIKNLHPLVVQQDLVAFNKPSTSTPSAAPSGTNATRQPVSEDIPVPNQQQHFQNSHLHRHQ</sequence>
<dbReference type="EMBL" id="WJQU01000003">
    <property type="protein sequence ID" value="KAJ6638849.1"/>
    <property type="molecule type" value="Genomic_DNA"/>
</dbReference>
<evidence type="ECO:0000313" key="3">
    <source>
        <dbReference type="EMBL" id="KAJ6638849.1"/>
    </source>
</evidence>
<keyword evidence="1" id="KW-0175">Coiled coil</keyword>
<evidence type="ECO:0000256" key="2">
    <source>
        <dbReference type="SAM" id="MobiDB-lite"/>
    </source>
</evidence>
<dbReference type="GO" id="GO:0033596">
    <property type="term" value="C:TSC1-TSC2 complex"/>
    <property type="evidence" value="ECO:0007669"/>
    <property type="project" value="TreeGrafter"/>
</dbReference>
<dbReference type="GO" id="GO:0051726">
    <property type="term" value="P:regulation of cell cycle"/>
    <property type="evidence" value="ECO:0007669"/>
    <property type="project" value="TreeGrafter"/>
</dbReference>
<comment type="caution">
    <text evidence="3">The sequence shown here is derived from an EMBL/GenBank/DDBJ whole genome shotgun (WGS) entry which is preliminary data.</text>
</comment>
<protein>
    <submittedName>
        <fullName evidence="3">Hamartin</fullName>
    </submittedName>
</protein>
<proteinExistence type="predicted"/>
<dbReference type="OrthoDB" id="6022054at2759"/>
<feature type="compositionally biased region" description="Low complexity" evidence="2">
    <location>
        <begin position="224"/>
        <end position="239"/>
    </location>
</feature>
<gene>
    <name evidence="3" type="primary">TSC1</name>
    <name evidence="3" type="ORF">Bhyg_11587</name>
</gene>
<dbReference type="PANTHER" id="PTHR15154">
    <property type="entry name" value="HAMARTIN"/>
    <property type="match status" value="1"/>
</dbReference>
<dbReference type="GO" id="GO:0008285">
    <property type="term" value="P:negative regulation of cell population proliferation"/>
    <property type="evidence" value="ECO:0007669"/>
    <property type="project" value="TreeGrafter"/>
</dbReference>
<dbReference type="InterPro" id="IPR007483">
    <property type="entry name" value="Hamartin"/>
</dbReference>
<feature type="compositionally biased region" description="Polar residues" evidence="2">
    <location>
        <begin position="250"/>
        <end position="259"/>
    </location>
</feature>
<keyword evidence="4" id="KW-1185">Reference proteome</keyword>
<feature type="coiled-coil region" evidence="1">
    <location>
        <begin position="85"/>
        <end position="151"/>
    </location>
</feature>
<evidence type="ECO:0000313" key="4">
    <source>
        <dbReference type="Proteomes" id="UP001151699"/>
    </source>
</evidence>
<reference evidence="3" key="1">
    <citation type="submission" date="2022-07" db="EMBL/GenBank/DDBJ databases">
        <authorList>
            <person name="Trinca V."/>
            <person name="Uliana J.V.C."/>
            <person name="Torres T.T."/>
            <person name="Ward R.J."/>
            <person name="Monesi N."/>
        </authorList>
    </citation>
    <scope>NUCLEOTIDE SEQUENCE</scope>
    <source>
        <strain evidence="3">HSMRA1968</strain>
        <tissue evidence="3">Whole embryos</tissue>
    </source>
</reference>
<dbReference type="PANTHER" id="PTHR15154:SF2">
    <property type="entry name" value="HAMARTIN"/>
    <property type="match status" value="1"/>
</dbReference>
<dbReference type="Proteomes" id="UP001151699">
    <property type="component" value="Chromosome X"/>
</dbReference>